<dbReference type="AlphaFoldDB" id="A0A081D9J5"/>
<gene>
    <name evidence="2" type="ORF">JCM19296_1183</name>
</gene>
<feature type="coiled-coil region" evidence="1">
    <location>
        <begin position="232"/>
        <end position="363"/>
    </location>
</feature>
<dbReference type="InterPro" id="IPR027417">
    <property type="entry name" value="P-loop_NTPase"/>
</dbReference>
<reference evidence="2 3" key="1">
    <citation type="journal article" date="2014" name="Genome Announc.">
        <title>Draft Genome Sequences of Marine Flavobacterium Nonlabens Strains NR17, NR24, NR27, NR32, NR33, and Ara13.</title>
        <authorList>
            <person name="Nakanishi M."/>
            <person name="Meirelles P."/>
            <person name="Suzuki R."/>
            <person name="Takatani N."/>
            <person name="Mino S."/>
            <person name="Suda W."/>
            <person name="Oshima K."/>
            <person name="Hattori M."/>
            <person name="Ohkuma M."/>
            <person name="Hosokawa M."/>
            <person name="Miyashita K."/>
            <person name="Thompson F.L."/>
            <person name="Niwa A."/>
            <person name="Sawabe T."/>
            <person name="Sawabe T."/>
        </authorList>
    </citation>
    <scope>NUCLEOTIDE SEQUENCE [LARGE SCALE GENOMIC DNA]</scope>
    <source>
        <strain evidence="3">JCM19296</strain>
    </source>
</reference>
<dbReference type="EMBL" id="BBLG01000002">
    <property type="protein sequence ID" value="GAK75591.1"/>
    <property type="molecule type" value="Genomic_DNA"/>
</dbReference>
<accession>A0A081D9J5</accession>
<protein>
    <submittedName>
        <fullName evidence="2">Uncharacterized protein</fullName>
    </submittedName>
</protein>
<sequence length="675" mass="78294">MEVFNWGGTFHDKVWRINPEGNTTLLTGANASGKTTFIDALLTLMVPYKKDRFYNQSSGEEKKGARTEESYVLGHYGKKQNEGDLSATVQALRDETAISILLATFKNEDDKYCTIFQCRWFSNGDLKKQFGLAHKGLRIEEDFFPFDTKRKWKDNLMAKHPDIGRGNPIEYFSGPGDYAERMVRLFGMRSNKALSLFNQVVGIKYVEDLDLFFRNYMLEDKDVNSHIEYKELIGSFNELTKARNDIEKAEEQIFQLKPITEYAEKIKTTSSELKDLEISKHTSAYWFSAKGKELSEKEYARLEKVIENIESKIKIIDAEINGLRDKEAELKVDIKSSEAGRQTEALEKEIKELNIKLQERSKALTKYNALAQSLSFTENPSEKVIAEKEAALVKKTGCETKDKELNKCIRNEENKREESRKNIETTKVSISTLIKNDNNIPTSVARIREDILEAVGANKNEIPFIGELIKVDENSQDWEFGIEKLLHSFALRIIVPEKYYKAVNKYVNSTNLNGKIFYYRYKETDTLLENRIEDSEKTVYSKLNFKPDSNYKNWVQEQIFEQFNFYCADDLLDFENSKRALTKEGLINFGRGRHQKDDRKSFGNRSSYVLGWDNKAKIKSLRELLTILTDDETNAIKEIGKLENKIELNKNQRDNYYNFINLFENFDSINWGEIC</sequence>
<dbReference type="Pfam" id="PF13555">
    <property type="entry name" value="AAA_29"/>
    <property type="match status" value="1"/>
</dbReference>
<organism evidence="2 3">
    <name type="scientific">Nonlabens ulvanivorans</name>
    <name type="common">Persicivirga ulvanivorans</name>
    <dbReference type="NCBI Taxonomy" id="906888"/>
    <lineage>
        <taxon>Bacteria</taxon>
        <taxon>Pseudomonadati</taxon>
        <taxon>Bacteroidota</taxon>
        <taxon>Flavobacteriia</taxon>
        <taxon>Flavobacteriales</taxon>
        <taxon>Flavobacteriaceae</taxon>
        <taxon>Nonlabens</taxon>
    </lineage>
</organism>
<dbReference type="Gene3D" id="3.40.50.300">
    <property type="entry name" value="P-loop containing nucleotide triphosphate hydrolases"/>
    <property type="match status" value="1"/>
</dbReference>
<comment type="caution">
    <text evidence="2">The sequence shown here is derived from an EMBL/GenBank/DDBJ whole genome shotgun (WGS) entry which is preliminary data.</text>
</comment>
<dbReference type="SUPFAM" id="SSF52540">
    <property type="entry name" value="P-loop containing nucleoside triphosphate hydrolases"/>
    <property type="match status" value="1"/>
</dbReference>
<keyword evidence="1" id="KW-0175">Coiled coil</keyword>
<evidence type="ECO:0000313" key="2">
    <source>
        <dbReference type="EMBL" id="GAK75591.1"/>
    </source>
</evidence>
<name>A0A081D9J5_NONUL</name>
<dbReference type="Proteomes" id="UP000028980">
    <property type="component" value="Unassembled WGS sequence"/>
</dbReference>
<proteinExistence type="predicted"/>
<evidence type="ECO:0000313" key="3">
    <source>
        <dbReference type="Proteomes" id="UP000028980"/>
    </source>
</evidence>
<evidence type="ECO:0000256" key="1">
    <source>
        <dbReference type="SAM" id="Coils"/>
    </source>
</evidence>